<dbReference type="EMBL" id="DVJS01000238">
    <property type="protein sequence ID" value="HIS98195.1"/>
    <property type="molecule type" value="Genomic_DNA"/>
</dbReference>
<comment type="caution">
    <text evidence="1">The sequence shown here is derived from an EMBL/GenBank/DDBJ whole genome shotgun (WGS) entry which is preliminary data.</text>
</comment>
<evidence type="ECO:0000313" key="2">
    <source>
        <dbReference type="Proteomes" id="UP000886876"/>
    </source>
</evidence>
<name>A0A9D1G663_9FIRM</name>
<reference evidence="1" key="1">
    <citation type="submission" date="2020-10" db="EMBL/GenBank/DDBJ databases">
        <authorList>
            <person name="Gilroy R."/>
        </authorList>
    </citation>
    <scope>NUCLEOTIDE SEQUENCE</scope>
    <source>
        <strain evidence="1">ChiHecec3B27-6122</strain>
    </source>
</reference>
<organism evidence="1 2">
    <name type="scientific">Candidatus Scatomorpha pullistercoris</name>
    <dbReference type="NCBI Taxonomy" id="2840929"/>
    <lineage>
        <taxon>Bacteria</taxon>
        <taxon>Bacillati</taxon>
        <taxon>Bacillota</taxon>
        <taxon>Clostridia</taxon>
        <taxon>Eubacteriales</taxon>
        <taxon>Candidatus Scatomorpha</taxon>
    </lineage>
</organism>
<protein>
    <submittedName>
        <fullName evidence="1">Uncharacterized protein</fullName>
    </submittedName>
</protein>
<proteinExistence type="predicted"/>
<dbReference type="Proteomes" id="UP000886876">
    <property type="component" value="Unassembled WGS sequence"/>
</dbReference>
<sequence length="63" mass="7077">MGSANNRDIRPLDSALLYLKMFNAATDALELLELGNVEMAKARLRSAQQMCEEMYVEAEDDPL</sequence>
<evidence type="ECO:0000313" key="1">
    <source>
        <dbReference type="EMBL" id="HIS98195.1"/>
    </source>
</evidence>
<gene>
    <name evidence="1" type="ORF">IAD42_09480</name>
</gene>
<accession>A0A9D1G663</accession>
<dbReference type="AlphaFoldDB" id="A0A9D1G663"/>
<reference evidence="1" key="2">
    <citation type="journal article" date="2021" name="PeerJ">
        <title>Extensive microbial diversity within the chicken gut microbiome revealed by metagenomics and culture.</title>
        <authorList>
            <person name="Gilroy R."/>
            <person name="Ravi A."/>
            <person name="Getino M."/>
            <person name="Pursley I."/>
            <person name="Horton D.L."/>
            <person name="Alikhan N.F."/>
            <person name="Baker D."/>
            <person name="Gharbi K."/>
            <person name="Hall N."/>
            <person name="Watson M."/>
            <person name="Adriaenssens E.M."/>
            <person name="Foster-Nyarko E."/>
            <person name="Jarju S."/>
            <person name="Secka A."/>
            <person name="Antonio M."/>
            <person name="Oren A."/>
            <person name="Chaudhuri R.R."/>
            <person name="La Ragione R."/>
            <person name="Hildebrand F."/>
            <person name="Pallen M.J."/>
        </authorList>
    </citation>
    <scope>NUCLEOTIDE SEQUENCE</scope>
    <source>
        <strain evidence="1">ChiHecec3B27-6122</strain>
    </source>
</reference>